<dbReference type="EMBL" id="UINC01007532">
    <property type="protein sequence ID" value="SVA33844.1"/>
    <property type="molecule type" value="Genomic_DNA"/>
</dbReference>
<evidence type="ECO:0000259" key="5">
    <source>
        <dbReference type="SMART" id="SM01382"/>
    </source>
</evidence>
<dbReference type="SMART" id="SM01383">
    <property type="entry name" value="Ribosomal_L2"/>
    <property type="match status" value="1"/>
</dbReference>
<evidence type="ECO:0000256" key="3">
    <source>
        <dbReference type="ARBA" id="ARBA00023274"/>
    </source>
</evidence>
<dbReference type="InterPro" id="IPR022671">
    <property type="entry name" value="Ribosomal_uL2_CS"/>
</dbReference>
<feature type="compositionally biased region" description="Basic and acidic residues" evidence="4">
    <location>
        <begin position="17"/>
        <end position="29"/>
    </location>
</feature>
<dbReference type="PANTHER" id="PTHR13691:SF16">
    <property type="entry name" value="LARGE RIBOSOMAL SUBUNIT PROTEIN UL2"/>
    <property type="match status" value="1"/>
</dbReference>
<dbReference type="InterPro" id="IPR014726">
    <property type="entry name" value="Ribosomal_uL2_dom3"/>
</dbReference>
<dbReference type="SMART" id="SM01382">
    <property type="entry name" value="Ribosomal_L2_C"/>
    <property type="match status" value="1"/>
</dbReference>
<feature type="domain" description="Large ribosomal subunit protein uL2 C-terminal" evidence="5">
    <location>
        <begin position="84"/>
        <end position="216"/>
    </location>
</feature>
<evidence type="ECO:0000256" key="2">
    <source>
        <dbReference type="ARBA" id="ARBA00022980"/>
    </source>
</evidence>
<dbReference type="GO" id="GO:0003723">
    <property type="term" value="F:RNA binding"/>
    <property type="evidence" value="ECO:0007669"/>
    <property type="project" value="InterPro"/>
</dbReference>
<name>A0A381V0V5_9ZZZZ</name>
<reference evidence="7" key="1">
    <citation type="submission" date="2018-05" db="EMBL/GenBank/DDBJ databases">
        <authorList>
            <person name="Lanie J.A."/>
            <person name="Ng W.-L."/>
            <person name="Kazmierczak K.M."/>
            <person name="Andrzejewski T.M."/>
            <person name="Davidsen T.M."/>
            <person name="Wayne K.J."/>
            <person name="Tettelin H."/>
            <person name="Glass J.I."/>
            <person name="Rusch D."/>
            <person name="Podicherti R."/>
            <person name="Tsui H.-C.T."/>
            <person name="Winkler M.E."/>
        </authorList>
    </citation>
    <scope>NUCLEOTIDE SEQUENCE</scope>
</reference>
<dbReference type="GO" id="GO:0003735">
    <property type="term" value="F:structural constituent of ribosome"/>
    <property type="evidence" value="ECO:0007669"/>
    <property type="project" value="InterPro"/>
</dbReference>
<proteinExistence type="inferred from homology"/>
<dbReference type="NCBIfam" id="NF007180">
    <property type="entry name" value="PRK09612.1"/>
    <property type="match status" value="1"/>
</dbReference>
<dbReference type="InterPro" id="IPR008991">
    <property type="entry name" value="Translation_prot_SH3-like_sf"/>
</dbReference>
<feature type="compositionally biased region" description="Basic residues" evidence="4">
    <location>
        <begin position="1"/>
        <end position="16"/>
    </location>
</feature>
<dbReference type="Pfam" id="PF00181">
    <property type="entry name" value="Ribosomal_L2_N"/>
    <property type="match status" value="1"/>
</dbReference>
<dbReference type="InterPro" id="IPR002171">
    <property type="entry name" value="Ribosomal_uL2"/>
</dbReference>
<feature type="domain" description="Large ribosomal subunit protein uL2 RNA-binding" evidence="6">
    <location>
        <begin position="11"/>
        <end position="78"/>
    </location>
</feature>
<evidence type="ECO:0000256" key="4">
    <source>
        <dbReference type="SAM" id="MobiDB-lite"/>
    </source>
</evidence>
<dbReference type="Gene3D" id="4.10.950.10">
    <property type="entry name" value="Ribosomal protein L2, domain 3"/>
    <property type="match status" value="1"/>
</dbReference>
<dbReference type="SUPFAM" id="SSF50104">
    <property type="entry name" value="Translation proteins SH3-like domain"/>
    <property type="match status" value="1"/>
</dbReference>
<keyword evidence="2" id="KW-0689">Ribosomal protein</keyword>
<protein>
    <submittedName>
        <fullName evidence="7">Uncharacterized protein</fullName>
    </submittedName>
</protein>
<dbReference type="InterPro" id="IPR022669">
    <property type="entry name" value="Ribosomal_uL2_C"/>
</dbReference>
<feature type="compositionally biased region" description="Basic residues" evidence="4">
    <location>
        <begin position="219"/>
        <end position="232"/>
    </location>
</feature>
<evidence type="ECO:0000313" key="7">
    <source>
        <dbReference type="EMBL" id="SVA33844.1"/>
    </source>
</evidence>
<sequence length="232" mass="24859">MGKRIIPRRRGRGHRYKASDNRFKGEARHPRAKSSTGKVVELMHDPGRTAPVAMIDDGDNRYTMIAHDGMHVGQEVSAGHGAEIKIGNTSYLGSIPEGTRVYNVELKPGDGGKLARSAGQTAVVISHGKQTTVRLPSKAQKTLDNMCRATVGAVAGSGRGEKPIAKAGKNFYRNRARPKVWPKVRGVAMNAVDHPHGSGRKQTVGVQSTVSRNAPPGRKVGHVAAKRTGGKR</sequence>
<dbReference type="AlphaFoldDB" id="A0A381V0V5"/>
<accession>A0A381V0V5</accession>
<comment type="similarity">
    <text evidence="1">Belongs to the universal ribosomal protein uL2 family.</text>
</comment>
<dbReference type="PANTHER" id="PTHR13691">
    <property type="entry name" value="RIBOSOMAL PROTEIN L2"/>
    <property type="match status" value="1"/>
</dbReference>
<feature type="region of interest" description="Disordered" evidence="4">
    <location>
        <begin position="1"/>
        <end position="35"/>
    </location>
</feature>
<dbReference type="InterPro" id="IPR012340">
    <property type="entry name" value="NA-bd_OB-fold"/>
</dbReference>
<dbReference type="PROSITE" id="PS00467">
    <property type="entry name" value="RIBOSOMAL_L2"/>
    <property type="match status" value="1"/>
</dbReference>
<organism evidence="7">
    <name type="scientific">marine metagenome</name>
    <dbReference type="NCBI Taxonomy" id="408172"/>
    <lineage>
        <taxon>unclassified sequences</taxon>
        <taxon>metagenomes</taxon>
        <taxon>ecological metagenomes</taxon>
    </lineage>
</organism>
<dbReference type="InterPro" id="IPR023672">
    <property type="entry name" value="Ribosomal_uL2_arc_euk"/>
</dbReference>
<dbReference type="Gene3D" id="2.30.30.30">
    <property type="match status" value="1"/>
</dbReference>
<dbReference type="GO" id="GO:0002181">
    <property type="term" value="P:cytoplasmic translation"/>
    <property type="evidence" value="ECO:0007669"/>
    <property type="project" value="TreeGrafter"/>
</dbReference>
<keyword evidence="3" id="KW-0687">Ribonucleoprotein</keyword>
<feature type="compositionally biased region" description="Polar residues" evidence="4">
    <location>
        <begin position="200"/>
        <end position="212"/>
    </location>
</feature>
<dbReference type="Gene3D" id="2.40.50.140">
    <property type="entry name" value="Nucleic acid-binding proteins"/>
    <property type="match status" value="1"/>
</dbReference>
<dbReference type="InterPro" id="IPR014722">
    <property type="entry name" value="Rib_uL2_dom2"/>
</dbReference>
<dbReference type="PIRSF" id="PIRSF002158">
    <property type="entry name" value="Ribosomal_L2"/>
    <property type="match status" value="1"/>
</dbReference>
<dbReference type="InterPro" id="IPR022666">
    <property type="entry name" value="Ribosomal_uL2_RNA-bd_dom"/>
</dbReference>
<dbReference type="GO" id="GO:0022625">
    <property type="term" value="C:cytosolic large ribosomal subunit"/>
    <property type="evidence" value="ECO:0007669"/>
    <property type="project" value="TreeGrafter"/>
</dbReference>
<dbReference type="SUPFAM" id="SSF50249">
    <property type="entry name" value="Nucleic acid-binding proteins"/>
    <property type="match status" value="1"/>
</dbReference>
<feature type="region of interest" description="Disordered" evidence="4">
    <location>
        <begin position="191"/>
        <end position="232"/>
    </location>
</feature>
<dbReference type="FunFam" id="4.10.950.10:FF:000002">
    <property type="entry name" value="60S ribosomal protein L2"/>
    <property type="match status" value="1"/>
</dbReference>
<gene>
    <name evidence="7" type="ORF">METZ01_LOCUS86698</name>
</gene>
<evidence type="ECO:0000259" key="6">
    <source>
        <dbReference type="SMART" id="SM01383"/>
    </source>
</evidence>
<evidence type="ECO:0000256" key="1">
    <source>
        <dbReference type="ARBA" id="ARBA00005636"/>
    </source>
</evidence>
<dbReference type="Pfam" id="PF03947">
    <property type="entry name" value="Ribosomal_L2_C"/>
    <property type="match status" value="1"/>
</dbReference>